<dbReference type="EMBL" id="CAWYQH010000110">
    <property type="protein sequence ID" value="CAK8689952.1"/>
    <property type="molecule type" value="Genomic_DNA"/>
</dbReference>
<reference evidence="2 3" key="1">
    <citation type="submission" date="2024-02" db="EMBL/GenBank/DDBJ databases">
        <authorList>
            <person name="Daric V."/>
            <person name="Darras S."/>
        </authorList>
    </citation>
    <scope>NUCLEOTIDE SEQUENCE [LARGE SCALE GENOMIC DNA]</scope>
</reference>
<name>A0ABP0GEU0_CLALP</name>
<evidence type="ECO:0000313" key="3">
    <source>
        <dbReference type="Proteomes" id="UP001642483"/>
    </source>
</evidence>
<protein>
    <submittedName>
        <fullName evidence="2">Uncharacterized protein</fullName>
    </submittedName>
</protein>
<sequence length="67" mass="7675">MPEVPCTRKTVFRITKVCPPGLYVYNWLDKLSHMENSLRIATSFISPNIAKLVTERQCQTSYGNVEV</sequence>
<proteinExistence type="predicted"/>
<keyword evidence="3" id="KW-1185">Reference proteome</keyword>
<evidence type="ECO:0000313" key="2">
    <source>
        <dbReference type="EMBL" id="CAK8689953.1"/>
    </source>
</evidence>
<gene>
    <name evidence="1" type="ORF">CVLEPA_LOCUS22604</name>
    <name evidence="2" type="ORF">CVLEPA_LOCUS22605</name>
</gene>
<dbReference type="EMBL" id="CAWYQH010000110">
    <property type="protein sequence ID" value="CAK8689953.1"/>
    <property type="molecule type" value="Genomic_DNA"/>
</dbReference>
<comment type="caution">
    <text evidence="2">The sequence shown here is derived from an EMBL/GenBank/DDBJ whole genome shotgun (WGS) entry which is preliminary data.</text>
</comment>
<organism evidence="2 3">
    <name type="scientific">Clavelina lepadiformis</name>
    <name type="common">Light-bulb sea squirt</name>
    <name type="synonym">Ascidia lepadiformis</name>
    <dbReference type="NCBI Taxonomy" id="159417"/>
    <lineage>
        <taxon>Eukaryota</taxon>
        <taxon>Metazoa</taxon>
        <taxon>Chordata</taxon>
        <taxon>Tunicata</taxon>
        <taxon>Ascidiacea</taxon>
        <taxon>Aplousobranchia</taxon>
        <taxon>Clavelinidae</taxon>
        <taxon>Clavelina</taxon>
    </lineage>
</organism>
<evidence type="ECO:0000313" key="1">
    <source>
        <dbReference type="EMBL" id="CAK8689952.1"/>
    </source>
</evidence>
<accession>A0ABP0GEU0</accession>
<dbReference type="Proteomes" id="UP001642483">
    <property type="component" value="Unassembled WGS sequence"/>
</dbReference>